<keyword evidence="5" id="KW-0812">Transmembrane</keyword>
<dbReference type="Gene3D" id="1.10.10.10">
    <property type="entry name" value="Winged helix-like DNA-binding domain superfamily/Winged helix DNA-binding domain"/>
    <property type="match status" value="1"/>
</dbReference>
<dbReference type="PANTHER" id="PTHR43133">
    <property type="entry name" value="RNA POLYMERASE ECF-TYPE SIGMA FACTO"/>
    <property type="match status" value="1"/>
</dbReference>
<dbReference type="InterPro" id="IPR014327">
    <property type="entry name" value="RNA_pol_sigma70_bacteroid"/>
</dbReference>
<evidence type="ECO:0000256" key="4">
    <source>
        <dbReference type="ARBA" id="ARBA00023163"/>
    </source>
</evidence>
<feature type="domain" description="RNA polymerase sigma-70 region 2" evidence="6">
    <location>
        <begin position="27"/>
        <end position="91"/>
    </location>
</feature>
<evidence type="ECO:0000256" key="2">
    <source>
        <dbReference type="ARBA" id="ARBA00023015"/>
    </source>
</evidence>
<accession>A0ABT8KUB2</accession>
<keyword evidence="3" id="KW-0731">Sigma factor</keyword>
<keyword evidence="2" id="KW-0805">Transcription regulation</keyword>
<dbReference type="NCBIfam" id="TIGR02937">
    <property type="entry name" value="sigma70-ECF"/>
    <property type="match status" value="1"/>
</dbReference>
<evidence type="ECO:0000259" key="7">
    <source>
        <dbReference type="Pfam" id="PF08281"/>
    </source>
</evidence>
<keyword evidence="9" id="KW-1185">Reference proteome</keyword>
<evidence type="ECO:0000313" key="9">
    <source>
        <dbReference type="Proteomes" id="UP001172082"/>
    </source>
</evidence>
<evidence type="ECO:0000313" key="8">
    <source>
        <dbReference type="EMBL" id="MDN5204372.1"/>
    </source>
</evidence>
<dbReference type="Proteomes" id="UP001172082">
    <property type="component" value="Unassembled WGS sequence"/>
</dbReference>
<dbReference type="InterPro" id="IPR007627">
    <property type="entry name" value="RNA_pol_sigma70_r2"/>
</dbReference>
<dbReference type="NCBIfam" id="TIGR02985">
    <property type="entry name" value="Sig70_bacteroi1"/>
    <property type="match status" value="1"/>
</dbReference>
<dbReference type="SUPFAM" id="SSF88946">
    <property type="entry name" value="Sigma2 domain of RNA polymerase sigma factors"/>
    <property type="match status" value="1"/>
</dbReference>
<dbReference type="SUPFAM" id="SSF88659">
    <property type="entry name" value="Sigma3 and sigma4 domains of RNA polymerase sigma factors"/>
    <property type="match status" value="1"/>
</dbReference>
<dbReference type="InterPro" id="IPR013249">
    <property type="entry name" value="RNA_pol_sigma70_r4_t2"/>
</dbReference>
<name>A0ABT8KUB2_9BACT</name>
<dbReference type="InterPro" id="IPR014284">
    <property type="entry name" value="RNA_pol_sigma-70_dom"/>
</dbReference>
<dbReference type="Pfam" id="PF08281">
    <property type="entry name" value="Sigma70_r4_2"/>
    <property type="match status" value="1"/>
</dbReference>
<dbReference type="EMBL" id="JAUJEA010000011">
    <property type="protein sequence ID" value="MDN5204372.1"/>
    <property type="molecule type" value="Genomic_DNA"/>
</dbReference>
<reference evidence="8" key="1">
    <citation type="submission" date="2023-06" db="EMBL/GenBank/DDBJ databases">
        <title>Genomic of Parafulvivirga corallium.</title>
        <authorList>
            <person name="Wang G."/>
        </authorList>
    </citation>
    <scope>NUCLEOTIDE SEQUENCE</scope>
    <source>
        <strain evidence="8">BMA10</strain>
    </source>
</reference>
<evidence type="ECO:0000256" key="1">
    <source>
        <dbReference type="ARBA" id="ARBA00010641"/>
    </source>
</evidence>
<dbReference type="InterPro" id="IPR013324">
    <property type="entry name" value="RNA_pol_sigma_r3/r4-like"/>
</dbReference>
<protein>
    <submittedName>
        <fullName evidence="8">RNA polymerase sigma-70 factor</fullName>
    </submittedName>
</protein>
<organism evidence="8 9">
    <name type="scientific">Splendidivirga corallicola</name>
    <dbReference type="NCBI Taxonomy" id="3051826"/>
    <lineage>
        <taxon>Bacteria</taxon>
        <taxon>Pseudomonadati</taxon>
        <taxon>Bacteroidota</taxon>
        <taxon>Cytophagia</taxon>
        <taxon>Cytophagales</taxon>
        <taxon>Splendidivirgaceae</taxon>
        <taxon>Splendidivirga</taxon>
    </lineage>
</organism>
<comment type="caution">
    <text evidence="8">The sequence shown here is derived from an EMBL/GenBank/DDBJ whole genome shotgun (WGS) entry which is preliminary data.</text>
</comment>
<dbReference type="RefSeq" id="WP_346754395.1">
    <property type="nucleotide sequence ID" value="NZ_JAUJEA010000011.1"/>
</dbReference>
<evidence type="ECO:0000256" key="5">
    <source>
        <dbReference type="SAM" id="Phobius"/>
    </source>
</evidence>
<dbReference type="InterPro" id="IPR013325">
    <property type="entry name" value="RNA_pol_sigma_r2"/>
</dbReference>
<comment type="similarity">
    <text evidence="1">Belongs to the sigma-70 factor family. ECF subfamily.</text>
</comment>
<keyword evidence="4" id="KW-0804">Transcription</keyword>
<gene>
    <name evidence="8" type="ORF">QQ008_23470</name>
</gene>
<keyword evidence="5" id="KW-1133">Transmembrane helix</keyword>
<sequence length="197" mass="23015">MQKGKQNTEKNILTSVSKGSHESFELLFNNYGDFIFHYAFRTLRSKEEADDIVQQAFVQVWKNRTKLPEIKSFKDYLFIVSKNLILARLKTIQKERSLGNDLKFRIEISHNRTEEDLIYSDFEKMAKQAIASLPPQRSVIFQLRKEEGYSYSQIAKRLSISENTVKVSLYQSMQHIRNYLSLHADLTFILIALIALS</sequence>
<dbReference type="PANTHER" id="PTHR43133:SF46">
    <property type="entry name" value="RNA POLYMERASE SIGMA-70 FACTOR ECF SUBFAMILY"/>
    <property type="match status" value="1"/>
</dbReference>
<dbReference type="InterPro" id="IPR036388">
    <property type="entry name" value="WH-like_DNA-bd_sf"/>
</dbReference>
<dbReference type="InterPro" id="IPR039425">
    <property type="entry name" value="RNA_pol_sigma-70-like"/>
</dbReference>
<feature type="domain" description="RNA polymerase sigma factor 70 region 4 type 2" evidence="7">
    <location>
        <begin position="127"/>
        <end position="176"/>
    </location>
</feature>
<keyword evidence="5" id="KW-0472">Membrane</keyword>
<dbReference type="Pfam" id="PF04542">
    <property type="entry name" value="Sigma70_r2"/>
    <property type="match status" value="1"/>
</dbReference>
<proteinExistence type="inferred from homology"/>
<evidence type="ECO:0000259" key="6">
    <source>
        <dbReference type="Pfam" id="PF04542"/>
    </source>
</evidence>
<dbReference type="Gene3D" id="1.10.1740.10">
    <property type="match status" value="1"/>
</dbReference>
<evidence type="ECO:0000256" key="3">
    <source>
        <dbReference type="ARBA" id="ARBA00023082"/>
    </source>
</evidence>
<feature type="transmembrane region" description="Helical" evidence="5">
    <location>
        <begin position="179"/>
        <end position="196"/>
    </location>
</feature>